<dbReference type="AlphaFoldDB" id="A0A6C0G490"/>
<evidence type="ECO:0000256" key="3">
    <source>
        <dbReference type="ARBA" id="ARBA00022723"/>
    </source>
</evidence>
<keyword evidence="5 17" id="KW-0547">Nucleotide-binding</keyword>
<dbReference type="Gene3D" id="3.40.50.300">
    <property type="entry name" value="P-loop containing nucleotide triphosphate hydrolases"/>
    <property type="match status" value="2"/>
</dbReference>
<protein>
    <recommendedName>
        <fullName evidence="15 17">UvrABC system protein A</fullName>
        <shortName evidence="17">UvrA protein</shortName>
    </recommendedName>
    <alternativeName>
        <fullName evidence="16 17">Excinuclease ABC subunit A</fullName>
    </alternativeName>
</protein>
<dbReference type="EMBL" id="CP048209">
    <property type="protein sequence ID" value="QHT63402.1"/>
    <property type="molecule type" value="Genomic_DNA"/>
</dbReference>
<dbReference type="HAMAP" id="MF_00205">
    <property type="entry name" value="UvrA"/>
    <property type="match status" value="1"/>
</dbReference>
<keyword evidence="11 17" id="KW-0267">Excision nuclease</keyword>
<feature type="binding site" evidence="17">
    <location>
        <begin position="33"/>
        <end position="40"/>
    </location>
    <ligand>
        <name>ATP</name>
        <dbReference type="ChEBI" id="CHEBI:30616"/>
    </ligand>
</feature>
<comment type="function">
    <text evidence="17">The UvrABC repair system catalyzes the recognition and processing of DNA lesions. UvrA is an ATPase and a DNA-binding protein. A damage recognition complex composed of 2 UvrA and 2 UvrB subunits scans DNA for abnormalities. When the presence of a lesion has been verified by UvrB, the UvrA molecules dissociate.</text>
</comment>
<dbReference type="FunFam" id="1.20.1580.10:FF:000002">
    <property type="entry name" value="UvrABC system protein A"/>
    <property type="match status" value="1"/>
</dbReference>
<dbReference type="InterPro" id="IPR017871">
    <property type="entry name" value="ABC_transporter-like_CS"/>
</dbReference>
<keyword evidence="7 17" id="KW-0228">DNA excision</keyword>
<dbReference type="Gene3D" id="3.30.1490.20">
    <property type="entry name" value="ATP-grasp fold, A domain"/>
    <property type="match status" value="1"/>
</dbReference>
<dbReference type="PANTHER" id="PTHR43152:SF3">
    <property type="entry name" value="UVRABC SYSTEM PROTEIN A"/>
    <property type="match status" value="1"/>
</dbReference>
<keyword evidence="13 17" id="KW-0234">DNA repair</keyword>
<reference evidence="19 20" key="1">
    <citation type="submission" date="2020-01" db="EMBL/GenBank/DDBJ databases">
        <title>Paenibacillus sp. nov., isolated from tomato rhizosphere.</title>
        <authorList>
            <person name="Weon H.-Y."/>
            <person name="Lee S.A."/>
        </authorList>
    </citation>
    <scope>NUCLEOTIDE SEQUENCE [LARGE SCALE GENOMIC DNA]</scope>
    <source>
        <strain evidence="19 20">12200R-189</strain>
    </source>
</reference>
<evidence type="ECO:0000256" key="12">
    <source>
        <dbReference type="ARBA" id="ARBA00023125"/>
    </source>
</evidence>
<dbReference type="KEGG" id="plyc:GXP70_27925"/>
<keyword evidence="3 17" id="KW-0479">Metal-binding</keyword>
<evidence type="ECO:0000256" key="7">
    <source>
        <dbReference type="ARBA" id="ARBA00022769"/>
    </source>
</evidence>
<dbReference type="Gene3D" id="1.20.1580.10">
    <property type="entry name" value="ABC transporter ATPase like domain"/>
    <property type="match status" value="2"/>
</dbReference>
<dbReference type="InterPro" id="IPR041102">
    <property type="entry name" value="UvrA_inter"/>
</dbReference>
<evidence type="ECO:0000256" key="8">
    <source>
        <dbReference type="ARBA" id="ARBA00022771"/>
    </source>
</evidence>
<dbReference type="GO" id="GO:0005737">
    <property type="term" value="C:cytoplasm"/>
    <property type="evidence" value="ECO:0007669"/>
    <property type="project" value="UniProtKB-SubCell"/>
</dbReference>
<keyword evidence="4 17" id="KW-0677">Repeat</keyword>
<dbReference type="SUPFAM" id="SSF52540">
    <property type="entry name" value="P-loop containing nucleoside triphosphate hydrolases"/>
    <property type="match status" value="2"/>
</dbReference>
<comment type="subcellular location">
    <subcellularLocation>
        <location evidence="1 17">Cytoplasm</location>
    </subcellularLocation>
</comment>
<accession>A0A6C0G490</accession>
<feature type="zinc finger region" description="C4-type" evidence="17">
    <location>
        <begin position="252"/>
        <end position="279"/>
    </location>
</feature>
<keyword evidence="19" id="KW-0378">Hydrolase</keyword>
<keyword evidence="12 17" id="KW-0238">DNA-binding</keyword>
<keyword evidence="2 17" id="KW-0963">Cytoplasm</keyword>
<keyword evidence="8 17" id="KW-0863">Zinc-finger</keyword>
<dbReference type="PANTHER" id="PTHR43152">
    <property type="entry name" value="UVRABC SYSTEM PROTEIN A"/>
    <property type="match status" value="1"/>
</dbReference>
<dbReference type="CDD" id="cd03270">
    <property type="entry name" value="ABC_UvrA_I"/>
    <property type="match status" value="1"/>
</dbReference>
<evidence type="ECO:0000256" key="4">
    <source>
        <dbReference type="ARBA" id="ARBA00022737"/>
    </source>
</evidence>
<dbReference type="InterPro" id="IPR003593">
    <property type="entry name" value="AAA+_ATPase"/>
</dbReference>
<dbReference type="InterPro" id="IPR013815">
    <property type="entry name" value="ATP_grasp_subdomain_1"/>
</dbReference>
<dbReference type="SMART" id="SM00382">
    <property type="entry name" value="AAA"/>
    <property type="match status" value="1"/>
</dbReference>
<keyword evidence="9 17" id="KW-0862">Zinc</keyword>
<dbReference type="InterPro" id="IPR003439">
    <property type="entry name" value="ABC_transporter-like_ATP-bd"/>
</dbReference>
<dbReference type="InterPro" id="IPR027417">
    <property type="entry name" value="P-loop_NTPase"/>
</dbReference>
<feature type="zinc finger region" description="C4-type" evidence="17">
    <location>
        <begin position="738"/>
        <end position="764"/>
    </location>
</feature>
<evidence type="ECO:0000259" key="18">
    <source>
        <dbReference type="PROSITE" id="PS50893"/>
    </source>
</evidence>
<dbReference type="CDD" id="cd03271">
    <property type="entry name" value="ABC_UvrA_II"/>
    <property type="match status" value="1"/>
</dbReference>
<sequence>MASDSIVIKGARAHNLKNIDVTIPRDKFVVLTGLSGSGKSSLAFDTIYAEGQRRYVESLSAYARQFLGQMEKPDVDSIDGLSPAISIDQKTTSRNPRSTVGTVTEIYDYLRLLFARVGKPHCPEHGIEITSQTVEQMVDRIMEYPERTRLQILAPIVSGRKGEHSKLLADVQKQGFVRVRVNGELRELSETIELEKNKKHNIEVVVDRIVVKDDIHSRLADSLETALKLSGGQVLVDVMEKEELLFSSNLACPICGFSIDELAPRMFSFNSPYGACPDCDGLGAKMIVDPDLLVQDPSKTIEGGAFEAWAGSTSNYYPQFLEAVCRHFNIPRNVPVSELTAEQMKKLMYGTGGERVRFRYENDFGHSKEALVPFEGIVNNLERRYRDTGSDGIREFIEQYMSAKPCSGCKGHRLKKESLAVTIGSKNISYVTGLSIGEAERFFNGLELTEKELLIAHLILKEINSRLGFLVNVGLEYLSLNRAAGTLSGGEAQRIRLATQIGSSLMGVLYILDEPSIGLHQRDNDKLIQTLEHMRDLGNTLIVVEHDEDTMLACDYIIDIGPGAGIHGGQVVAMGTPEEVMADENSLTGAYLSGRKFIPVPLKRRETNGKWLEVRGAKENNLRGVNAKFPLGVFTAVTGVSGSGKSTLVNEILYKTLARDLNKAKVRPGEYKELRGLEHVEKVIDIDQSPIGRTPRSNPATYTGVFDDIRDLYASTNEAKVRGYKKGRFSFNVKGGRCESCRGDGIIKIEMHFLPDVYVPCEVCKGKRYNRETLDVKYKGKSIADLLEMTIEDSCEFFRNVPRIHRKLQTLLDVGLGYMNLGQPATTLSGGEAQRVKLAAELYRRSTGKMLYILDEPTTGLHVDDIDRLLVVLHRLVDSGESVLVIEHNLDVIKTADYLIDLGPEGGNGGGTIVATGTPEEVVKVEGSYTGRYLKPVLERDRERTIARQEELEGVAAGAEH</sequence>
<dbReference type="Pfam" id="PF17760">
    <property type="entry name" value="UvrA_inter"/>
    <property type="match status" value="1"/>
</dbReference>
<dbReference type="Gene3D" id="1.10.8.280">
    <property type="entry name" value="ABC transporter ATPase domain-like"/>
    <property type="match status" value="1"/>
</dbReference>
<evidence type="ECO:0000256" key="9">
    <source>
        <dbReference type="ARBA" id="ARBA00022833"/>
    </source>
</evidence>
<dbReference type="GO" id="GO:0016887">
    <property type="term" value="F:ATP hydrolysis activity"/>
    <property type="evidence" value="ECO:0007669"/>
    <property type="project" value="InterPro"/>
</dbReference>
<gene>
    <name evidence="17 19" type="primary">uvrA</name>
    <name evidence="19" type="ORF">GXP70_27925</name>
</gene>
<dbReference type="Pfam" id="PF17755">
    <property type="entry name" value="UvrA_DNA-bind"/>
    <property type="match status" value="1"/>
</dbReference>
<evidence type="ECO:0000256" key="6">
    <source>
        <dbReference type="ARBA" id="ARBA00022763"/>
    </source>
</evidence>
<dbReference type="RefSeq" id="WP_162359908.1">
    <property type="nucleotide sequence ID" value="NZ_CP048209.1"/>
</dbReference>
<dbReference type="Proteomes" id="UP000476064">
    <property type="component" value="Chromosome"/>
</dbReference>
<evidence type="ECO:0000313" key="20">
    <source>
        <dbReference type="Proteomes" id="UP000476064"/>
    </source>
</evidence>
<dbReference type="NCBIfam" id="NF001503">
    <property type="entry name" value="PRK00349.1"/>
    <property type="match status" value="1"/>
</dbReference>
<keyword evidence="20" id="KW-1185">Reference proteome</keyword>
<keyword evidence="6 17" id="KW-0227">DNA damage</keyword>
<dbReference type="GO" id="GO:0009381">
    <property type="term" value="F:excinuclease ABC activity"/>
    <property type="evidence" value="ECO:0007669"/>
    <property type="project" value="UniProtKB-UniRule"/>
</dbReference>
<dbReference type="NCBIfam" id="TIGR00630">
    <property type="entry name" value="uvra"/>
    <property type="match status" value="1"/>
</dbReference>
<evidence type="ECO:0000256" key="11">
    <source>
        <dbReference type="ARBA" id="ARBA00022881"/>
    </source>
</evidence>
<comment type="subunit">
    <text evidence="17">Forms a heterotetramer with UvrB during the search for lesions.</text>
</comment>
<dbReference type="GO" id="GO:0009380">
    <property type="term" value="C:excinuclease repair complex"/>
    <property type="evidence" value="ECO:0007669"/>
    <property type="project" value="InterPro"/>
</dbReference>
<evidence type="ECO:0000256" key="16">
    <source>
        <dbReference type="ARBA" id="ARBA00042156"/>
    </source>
</evidence>
<evidence type="ECO:0000256" key="10">
    <source>
        <dbReference type="ARBA" id="ARBA00022840"/>
    </source>
</evidence>
<dbReference type="PROSITE" id="PS00211">
    <property type="entry name" value="ABC_TRANSPORTER_1"/>
    <property type="match status" value="2"/>
</dbReference>
<evidence type="ECO:0000256" key="13">
    <source>
        <dbReference type="ARBA" id="ARBA00023204"/>
    </source>
</evidence>
<name>A0A6C0G490_9BACL</name>
<feature type="domain" description="ABC transporter" evidence="18">
    <location>
        <begin position="602"/>
        <end position="935"/>
    </location>
</feature>
<keyword evidence="17" id="KW-0742">SOS response</keyword>
<dbReference type="GO" id="GO:0008270">
    <property type="term" value="F:zinc ion binding"/>
    <property type="evidence" value="ECO:0007669"/>
    <property type="project" value="UniProtKB-UniRule"/>
</dbReference>
<proteinExistence type="inferred from homology"/>
<dbReference type="InterPro" id="IPR004602">
    <property type="entry name" value="UvrA"/>
</dbReference>
<dbReference type="GO" id="GO:0003677">
    <property type="term" value="F:DNA binding"/>
    <property type="evidence" value="ECO:0007669"/>
    <property type="project" value="UniProtKB-UniRule"/>
</dbReference>
<comment type="similarity">
    <text evidence="14 17">Belongs to the ABC transporter superfamily. UvrA family.</text>
</comment>
<evidence type="ECO:0000313" key="19">
    <source>
        <dbReference type="EMBL" id="QHT63402.1"/>
    </source>
</evidence>
<organism evidence="19 20">
    <name type="scientific">Paenibacillus lycopersici</name>
    <dbReference type="NCBI Taxonomy" id="2704462"/>
    <lineage>
        <taxon>Bacteria</taxon>
        <taxon>Bacillati</taxon>
        <taxon>Bacillota</taxon>
        <taxon>Bacilli</taxon>
        <taxon>Bacillales</taxon>
        <taxon>Paenibacillaceae</taxon>
        <taxon>Paenibacillus</taxon>
    </lineage>
</organism>
<feature type="binding site" evidence="17">
    <location>
        <begin position="639"/>
        <end position="646"/>
    </location>
    <ligand>
        <name>ATP</name>
        <dbReference type="ChEBI" id="CHEBI:30616"/>
    </ligand>
</feature>
<evidence type="ECO:0000256" key="1">
    <source>
        <dbReference type="ARBA" id="ARBA00004496"/>
    </source>
</evidence>
<keyword evidence="10 17" id="KW-0067">ATP-binding</keyword>
<evidence type="ECO:0000256" key="17">
    <source>
        <dbReference type="HAMAP-Rule" id="MF_00205"/>
    </source>
</evidence>
<evidence type="ECO:0000256" key="15">
    <source>
        <dbReference type="ARBA" id="ARBA00039316"/>
    </source>
</evidence>
<dbReference type="GO" id="GO:0005524">
    <property type="term" value="F:ATP binding"/>
    <property type="evidence" value="ECO:0007669"/>
    <property type="project" value="UniProtKB-UniRule"/>
</dbReference>
<evidence type="ECO:0000256" key="14">
    <source>
        <dbReference type="ARBA" id="ARBA00038000"/>
    </source>
</evidence>
<evidence type="ECO:0000256" key="2">
    <source>
        <dbReference type="ARBA" id="ARBA00022490"/>
    </source>
</evidence>
<dbReference type="GO" id="GO:0006289">
    <property type="term" value="P:nucleotide-excision repair"/>
    <property type="evidence" value="ECO:0007669"/>
    <property type="project" value="UniProtKB-UniRule"/>
</dbReference>
<dbReference type="GO" id="GO:0009432">
    <property type="term" value="P:SOS response"/>
    <property type="evidence" value="ECO:0007669"/>
    <property type="project" value="UniProtKB-UniRule"/>
</dbReference>
<dbReference type="InterPro" id="IPR041552">
    <property type="entry name" value="UvrA_DNA-bd"/>
</dbReference>
<evidence type="ECO:0000256" key="5">
    <source>
        <dbReference type="ARBA" id="ARBA00022741"/>
    </source>
</evidence>
<dbReference type="PROSITE" id="PS50893">
    <property type="entry name" value="ABC_TRANSPORTER_2"/>
    <property type="match status" value="1"/>
</dbReference>